<name>W9VX29_9EURO</name>
<dbReference type="EMBL" id="AMGW01000005">
    <property type="protein sequence ID" value="EXJ57265.1"/>
    <property type="molecule type" value="Genomic_DNA"/>
</dbReference>
<dbReference type="GO" id="GO:0016757">
    <property type="term" value="F:glycosyltransferase activity"/>
    <property type="evidence" value="ECO:0007669"/>
    <property type="project" value="UniProtKB-KW"/>
</dbReference>
<accession>W9VX29</accession>
<comment type="caution">
    <text evidence="3">The sequence shown here is derived from an EMBL/GenBank/DDBJ whole genome shotgun (WGS) entry which is preliminary data.</text>
</comment>
<keyword evidence="4" id="KW-1185">Reference proteome</keyword>
<dbReference type="Pfam" id="PF11927">
    <property type="entry name" value="HODM_asu-like"/>
    <property type="match status" value="1"/>
</dbReference>
<keyword evidence="3" id="KW-0808">Transferase</keyword>
<dbReference type="STRING" id="1182544.W9VX29"/>
<evidence type="ECO:0000256" key="1">
    <source>
        <dbReference type="SAM" id="MobiDB-lite"/>
    </source>
</evidence>
<dbReference type="HOGENOM" id="CLU_025462_0_2_1"/>
<keyword evidence="2" id="KW-1133">Transmembrane helix</keyword>
<evidence type="ECO:0000313" key="4">
    <source>
        <dbReference type="Proteomes" id="UP000019473"/>
    </source>
</evidence>
<dbReference type="AlphaFoldDB" id="W9VX29"/>
<sequence length="483" mass="56359">MNSETIKRRVSDLIARSQPYVDQTRENIQPYAEKAKGHVRPFMDEAAAQFERSKHHCSSALSSAQTDFHRLSQQPHFKEIAYGLILLLFVTITLARYISYRHSRTPSSRPSTPTTPRLEKATTYSSSPPSTRKPGTWPPSTFARPKPPPYENWSIEHTKPLPYRPFRHGPKYFQTMGLRNVKWDDWIELDNHFPRFHGDKARRITERGHKCCKTAPEAYPAAIELLEELRSYLPDRYPSLYARTDKGIKNLWSGEDLDTTSDPLPEDPMQTAARLVQDDLAIMIERPDGQYYLLAGAILLAGFWRLEDKYGMPLSEIHTSGDVPQYREKLEKGMMNFFRRLKPEELVARNNYFLQVDEDLAWSYSIGSEDRPDISWNTAEKNRAIEHHYFRSERQTLRRLPKSGGVVFTIRTYFHPITEIAQEDYVPGRLASAVRSWGDDVSRYKGKEKYEAVLLEYLDKKHQEQLDRGLKLEEEDEKRIYPW</sequence>
<proteinExistence type="predicted"/>
<feature type="region of interest" description="Disordered" evidence="1">
    <location>
        <begin position="103"/>
        <end position="149"/>
    </location>
</feature>
<reference evidence="3 4" key="1">
    <citation type="submission" date="2013-03" db="EMBL/GenBank/DDBJ databases">
        <title>The Genome Sequence of Cladophialophora yegresii CBS 114405.</title>
        <authorList>
            <consortium name="The Broad Institute Genomics Platform"/>
            <person name="Cuomo C."/>
            <person name="de Hoog S."/>
            <person name="Gorbushina A."/>
            <person name="Walker B."/>
            <person name="Young S.K."/>
            <person name="Zeng Q."/>
            <person name="Gargeya S."/>
            <person name="Fitzgerald M."/>
            <person name="Haas B."/>
            <person name="Abouelleil A."/>
            <person name="Allen A.W."/>
            <person name="Alvarado L."/>
            <person name="Arachchi H.M."/>
            <person name="Berlin A.M."/>
            <person name="Chapman S.B."/>
            <person name="Gainer-Dewar J."/>
            <person name="Goldberg J."/>
            <person name="Griggs A."/>
            <person name="Gujja S."/>
            <person name="Hansen M."/>
            <person name="Howarth C."/>
            <person name="Imamovic A."/>
            <person name="Ireland A."/>
            <person name="Larimer J."/>
            <person name="McCowan C."/>
            <person name="Murphy C."/>
            <person name="Pearson M."/>
            <person name="Poon T.W."/>
            <person name="Priest M."/>
            <person name="Roberts A."/>
            <person name="Saif S."/>
            <person name="Shea T."/>
            <person name="Sisk P."/>
            <person name="Sykes S."/>
            <person name="Wortman J."/>
            <person name="Nusbaum C."/>
            <person name="Birren B."/>
        </authorList>
    </citation>
    <scope>NUCLEOTIDE SEQUENCE [LARGE SCALE GENOMIC DNA]</scope>
    <source>
        <strain evidence="3 4">CBS 114405</strain>
    </source>
</reference>
<gene>
    <name evidence="3" type="ORF">A1O7_07612</name>
</gene>
<organism evidence="3 4">
    <name type="scientific">Cladophialophora yegresii CBS 114405</name>
    <dbReference type="NCBI Taxonomy" id="1182544"/>
    <lineage>
        <taxon>Eukaryota</taxon>
        <taxon>Fungi</taxon>
        <taxon>Dikarya</taxon>
        <taxon>Ascomycota</taxon>
        <taxon>Pezizomycotina</taxon>
        <taxon>Eurotiomycetes</taxon>
        <taxon>Chaetothyriomycetidae</taxon>
        <taxon>Chaetothyriales</taxon>
        <taxon>Herpotrichiellaceae</taxon>
        <taxon>Cladophialophora</taxon>
    </lineage>
</organism>
<dbReference type="VEuPathDB" id="FungiDB:A1O7_07612"/>
<feature type="compositionally biased region" description="Low complexity" evidence="1">
    <location>
        <begin position="105"/>
        <end position="116"/>
    </location>
</feature>
<evidence type="ECO:0000256" key="2">
    <source>
        <dbReference type="SAM" id="Phobius"/>
    </source>
</evidence>
<keyword evidence="2" id="KW-0812">Transmembrane</keyword>
<feature type="transmembrane region" description="Helical" evidence="2">
    <location>
        <begin position="80"/>
        <end position="99"/>
    </location>
</feature>
<keyword evidence="3" id="KW-0328">Glycosyltransferase</keyword>
<dbReference type="Proteomes" id="UP000019473">
    <property type="component" value="Unassembled WGS sequence"/>
</dbReference>
<evidence type="ECO:0000313" key="3">
    <source>
        <dbReference type="EMBL" id="EXJ57265.1"/>
    </source>
</evidence>
<dbReference type="eggNOG" id="KOG2515">
    <property type="taxonomic scope" value="Eukaryota"/>
</dbReference>
<dbReference type="InterPro" id="IPR021848">
    <property type="entry name" value="HODM_asu-like"/>
</dbReference>
<dbReference type="RefSeq" id="XP_007759799.1">
    <property type="nucleotide sequence ID" value="XM_007761609.1"/>
</dbReference>
<keyword evidence="2" id="KW-0472">Membrane</keyword>
<dbReference type="OrthoDB" id="497541at2759"/>
<protein>
    <submittedName>
        <fullName evidence="3">Alpha-1,2-mannosyltransferase</fullName>
    </submittedName>
</protein>
<dbReference type="GeneID" id="19182184"/>